<accession>A0A814SGY9</accession>
<keyword evidence="4" id="KW-1185">Reference proteome</keyword>
<dbReference type="AlphaFoldDB" id="A0A814SGY9"/>
<name>A0A814SGY9_9BILA</name>
<evidence type="ECO:0000256" key="1">
    <source>
        <dbReference type="SAM" id="SignalP"/>
    </source>
</evidence>
<dbReference type="OrthoDB" id="4405280at2759"/>
<organism evidence="2 4">
    <name type="scientific">Didymodactylos carnosus</name>
    <dbReference type="NCBI Taxonomy" id="1234261"/>
    <lineage>
        <taxon>Eukaryota</taxon>
        <taxon>Metazoa</taxon>
        <taxon>Spiralia</taxon>
        <taxon>Gnathifera</taxon>
        <taxon>Rotifera</taxon>
        <taxon>Eurotatoria</taxon>
        <taxon>Bdelloidea</taxon>
        <taxon>Philodinida</taxon>
        <taxon>Philodinidae</taxon>
        <taxon>Didymodactylos</taxon>
    </lineage>
</organism>
<comment type="caution">
    <text evidence="2">The sequence shown here is derived from an EMBL/GenBank/DDBJ whole genome shotgun (WGS) entry which is preliminary data.</text>
</comment>
<keyword evidence="1" id="KW-0732">Signal</keyword>
<reference evidence="2" key="1">
    <citation type="submission" date="2021-02" db="EMBL/GenBank/DDBJ databases">
        <authorList>
            <person name="Nowell W R."/>
        </authorList>
    </citation>
    <scope>NUCLEOTIDE SEQUENCE</scope>
</reference>
<dbReference type="EMBL" id="CAJOBC010006750">
    <property type="protein sequence ID" value="CAF3909900.1"/>
    <property type="molecule type" value="Genomic_DNA"/>
</dbReference>
<gene>
    <name evidence="2" type="ORF">GPM918_LOCUS20948</name>
    <name evidence="3" type="ORF">SRO942_LOCUS20945</name>
</gene>
<proteinExistence type="predicted"/>
<dbReference type="Proteomes" id="UP000681722">
    <property type="component" value="Unassembled WGS sequence"/>
</dbReference>
<dbReference type="EMBL" id="CAJNOQ010006750">
    <property type="protein sequence ID" value="CAF1146306.1"/>
    <property type="molecule type" value="Genomic_DNA"/>
</dbReference>
<evidence type="ECO:0000313" key="3">
    <source>
        <dbReference type="EMBL" id="CAF3909900.1"/>
    </source>
</evidence>
<feature type="signal peptide" evidence="1">
    <location>
        <begin position="1"/>
        <end position="16"/>
    </location>
</feature>
<evidence type="ECO:0000313" key="4">
    <source>
        <dbReference type="Proteomes" id="UP000663829"/>
    </source>
</evidence>
<evidence type="ECO:0000313" key="2">
    <source>
        <dbReference type="EMBL" id="CAF1146306.1"/>
    </source>
</evidence>
<protein>
    <submittedName>
        <fullName evidence="2">Uncharacterized protein</fullName>
    </submittedName>
</protein>
<sequence>MLILLQLLLLIGICNLSPTCPPCAIPDLCIKCPTGCLQASACARSTCVKGKCETIGPTCSNCTTATTVKIKTTTPQKCKKDTDCKSLEHKICATCINGLHPPCTSVQCKQGLCHTIQPCSLPQTCSKHKNCTYSKRVCAPCPYNCGPGCTTFKCNDSKCELIPYCSICKQSTQQKCKCNSNCTKPTNKNKVCADCMSNQAPSCTQTLCENSKCVTIPPCSKQACSTDKPCIFNGPICLNNATCPKGYGPKCAKSECYNGFCNLIEPCSQHTQCQD</sequence>
<feature type="chain" id="PRO_5036225879" evidence="1">
    <location>
        <begin position="17"/>
        <end position="275"/>
    </location>
</feature>
<dbReference type="Proteomes" id="UP000663829">
    <property type="component" value="Unassembled WGS sequence"/>
</dbReference>